<evidence type="ECO:0000313" key="8">
    <source>
        <dbReference type="EMBL" id="ACV22670.1"/>
    </source>
</evidence>
<dbReference type="GO" id="GO:0051539">
    <property type="term" value="F:4 iron, 4 sulfur cluster binding"/>
    <property type="evidence" value="ECO:0007669"/>
    <property type="project" value="UniProtKB-KW"/>
</dbReference>
<evidence type="ECO:0000256" key="2">
    <source>
        <dbReference type="ARBA" id="ARBA00022723"/>
    </source>
</evidence>
<dbReference type="PANTHER" id="PTHR43726:SF1">
    <property type="entry name" value="BIOTIN SYNTHASE"/>
    <property type="match status" value="1"/>
</dbReference>
<dbReference type="SFLD" id="SFLDG01060">
    <property type="entry name" value="BATS_domain_containing"/>
    <property type="match status" value="1"/>
</dbReference>
<proteinExistence type="predicted"/>
<evidence type="ECO:0000259" key="7">
    <source>
        <dbReference type="PROSITE" id="PS51918"/>
    </source>
</evidence>
<keyword evidence="5" id="KW-0004">4Fe-4S</keyword>
<evidence type="ECO:0000256" key="6">
    <source>
        <dbReference type="PIRSR" id="PIRSR004762-2"/>
    </source>
</evidence>
<feature type="binding site" evidence="6">
    <location>
        <position position="186"/>
    </location>
    <ligand>
        <name>S-adenosyl-L-methionine</name>
        <dbReference type="ChEBI" id="CHEBI:59789"/>
    </ligand>
</feature>
<dbReference type="InterPro" id="IPR013785">
    <property type="entry name" value="Aldolase_TIM"/>
</dbReference>
<keyword evidence="3 5" id="KW-0408">Iron</keyword>
<feature type="binding site" evidence="5">
    <location>
        <position position="70"/>
    </location>
    <ligand>
        <name>[4Fe-4S] cluster</name>
        <dbReference type="ChEBI" id="CHEBI:49883"/>
        <note>4Fe-4S-S-AdoMet</note>
    </ligand>
</feature>
<protein>
    <submittedName>
        <fullName evidence="8">Iron-only hydrogenase maturation protein HydE</fullName>
    </submittedName>
</protein>
<dbReference type="NCBIfam" id="TIGR03956">
    <property type="entry name" value="rSAM_HydE"/>
    <property type="match status" value="1"/>
</dbReference>
<feature type="binding site" evidence="6">
    <location>
        <position position="166"/>
    </location>
    <ligand>
        <name>S-adenosyl-L-methionine</name>
        <dbReference type="ChEBI" id="CHEBI:59789"/>
    </ligand>
</feature>
<dbReference type="RefSeq" id="WP_012798772.1">
    <property type="nucleotide sequence ID" value="NC_013165.1"/>
</dbReference>
<dbReference type="SFLD" id="SFLDS00029">
    <property type="entry name" value="Radical_SAM"/>
    <property type="match status" value="1"/>
</dbReference>
<dbReference type="InterPro" id="IPR034422">
    <property type="entry name" value="HydE/PylB-like"/>
</dbReference>
<dbReference type="SMART" id="SM00729">
    <property type="entry name" value="Elp3"/>
    <property type="match status" value="1"/>
</dbReference>
<sequence length="351" mass="39007">MDPRSCELIEKLGETRCLELHEYEHLVSHMNAEVARFAAERALRARKAVYGNGVFTRGLIEVSNFCKNDCLYCGIRRSNRSCHRYRLAVDQILACADVGYEVGFRTFVLQGGEDPWFTDERVCDCVRRLKQRHPDCAVTLSLGERSPESYQALREAGADRYLLRHETATPGHYARLHPADMSWDARMACLYSLREAGFTVGCGFMVGSPFQTPADLAADLKFIETFAPEMCGIGPFIPHHATPFAAEPAGTVDMTCFLLSLLRIMQPNLLLPATTALGTADPFGREKGMLAGANVVMPNLSPQDVRQDYELYDDKVSTGGESAEGLNELAERMVAIGFELLVDRGDPRPMK</sequence>
<dbReference type="HOGENOM" id="CLU_033172_0_1_11"/>
<dbReference type="PROSITE" id="PS51918">
    <property type="entry name" value="RADICAL_SAM"/>
    <property type="match status" value="1"/>
</dbReference>
<accession>C7N6Y5</accession>
<evidence type="ECO:0000313" key="9">
    <source>
        <dbReference type="Proteomes" id="UP000002026"/>
    </source>
</evidence>
<evidence type="ECO:0000256" key="3">
    <source>
        <dbReference type="ARBA" id="ARBA00023004"/>
    </source>
</evidence>
<dbReference type="InterPro" id="IPR007197">
    <property type="entry name" value="rSAM"/>
</dbReference>
<gene>
    <name evidence="8" type="ordered locus">Shel_16510</name>
</gene>
<feature type="domain" description="Radical SAM core" evidence="7">
    <location>
        <begin position="52"/>
        <end position="274"/>
    </location>
</feature>
<dbReference type="GO" id="GO:0046872">
    <property type="term" value="F:metal ion binding"/>
    <property type="evidence" value="ECO:0007669"/>
    <property type="project" value="UniProtKB-KW"/>
</dbReference>
<dbReference type="Pfam" id="PF04055">
    <property type="entry name" value="Radical_SAM"/>
    <property type="match status" value="1"/>
</dbReference>
<dbReference type="CDD" id="cd01335">
    <property type="entry name" value="Radical_SAM"/>
    <property type="match status" value="1"/>
</dbReference>
<dbReference type="EMBL" id="CP001684">
    <property type="protein sequence ID" value="ACV22670.1"/>
    <property type="molecule type" value="Genomic_DNA"/>
</dbReference>
<dbReference type="PANTHER" id="PTHR43726">
    <property type="entry name" value="3-METHYLORNITHINE SYNTHASE"/>
    <property type="match status" value="1"/>
</dbReference>
<dbReference type="KEGG" id="shi:Shel_16510"/>
<keyword evidence="9" id="KW-1185">Reference proteome</keyword>
<dbReference type="SFLD" id="SFLDG01280">
    <property type="entry name" value="HydE/PylB-like"/>
    <property type="match status" value="1"/>
</dbReference>
<dbReference type="SFLD" id="SFLDF00348">
    <property type="entry name" value="FeFe_hydrogenase_maturase_(Hyd"/>
    <property type="match status" value="1"/>
</dbReference>
<organism evidence="8 9">
    <name type="scientific">Slackia heliotrinireducens (strain ATCC 29202 / DSM 20476 / NCTC 11029 / RHS 1)</name>
    <name type="common">Peptococcus heliotrinreducens</name>
    <dbReference type="NCBI Taxonomy" id="471855"/>
    <lineage>
        <taxon>Bacteria</taxon>
        <taxon>Bacillati</taxon>
        <taxon>Actinomycetota</taxon>
        <taxon>Coriobacteriia</taxon>
        <taxon>Eggerthellales</taxon>
        <taxon>Eggerthellaceae</taxon>
        <taxon>Slackia</taxon>
    </lineage>
</organism>
<dbReference type="eggNOG" id="COG0502">
    <property type="taxonomic scope" value="Bacteria"/>
</dbReference>
<dbReference type="PIRSF" id="PIRSF004762">
    <property type="entry name" value="CHP00423"/>
    <property type="match status" value="1"/>
</dbReference>
<keyword evidence="1 5" id="KW-0949">S-adenosyl-L-methionine</keyword>
<dbReference type="STRING" id="471855.Shel_16510"/>
<feature type="binding site" evidence="6">
    <location>
        <position position="141"/>
    </location>
    <ligand>
        <name>(3R)-3-methyl-D-ornithine</name>
        <dbReference type="ChEBI" id="CHEBI:64642"/>
    </ligand>
</feature>
<dbReference type="Proteomes" id="UP000002026">
    <property type="component" value="Chromosome"/>
</dbReference>
<keyword evidence="2" id="KW-0479">Metal-binding</keyword>
<evidence type="ECO:0000256" key="5">
    <source>
        <dbReference type="PIRSR" id="PIRSR004762-1"/>
    </source>
</evidence>
<dbReference type="InterPro" id="IPR058240">
    <property type="entry name" value="rSAM_sf"/>
</dbReference>
<dbReference type="SUPFAM" id="SSF102114">
    <property type="entry name" value="Radical SAM enzymes"/>
    <property type="match status" value="1"/>
</dbReference>
<keyword evidence="4 5" id="KW-0411">Iron-sulfur</keyword>
<dbReference type="GO" id="GO:0016740">
    <property type="term" value="F:transferase activity"/>
    <property type="evidence" value="ECO:0007669"/>
    <property type="project" value="TreeGrafter"/>
</dbReference>
<evidence type="ECO:0000256" key="1">
    <source>
        <dbReference type="ARBA" id="ARBA00022691"/>
    </source>
</evidence>
<dbReference type="InterPro" id="IPR006638">
    <property type="entry name" value="Elp3/MiaA/NifB-like_rSAM"/>
</dbReference>
<name>C7N6Y5_SLAHD</name>
<dbReference type="InterPro" id="IPR024021">
    <property type="entry name" value="FeFe-hyd_HydE_rSAM"/>
</dbReference>
<dbReference type="Gene3D" id="3.20.20.70">
    <property type="entry name" value="Aldolase class I"/>
    <property type="match status" value="1"/>
</dbReference>
<feature type="binding site" evidence="5">
    <location>
        <position position="73"/>
    </location>
    <ligand>
        <name>[4Fe-4S] cluster</name>
        <dbReference type="ChEBI" id="CHEBI:49883"/>
        <note>4Fe-4S-S-AdoMet</note>
    </ligand>
</feature>
<comment type="cofactor">
    <cofactor evidence="5">
        <name>[4Fe-4S] cluster</name>
        <dbReference type="ChEBI" id="CHEBI:49883"/>
    </cofactor>
    <text evidence="5">Binds 1 [4Fe-4S] cluster. The cluster is coordinated with 3 cysteines and an exchangeable S-adenosyl-L-methionine.</text>
</comment>
<feature type="binding site" evidence="5">
    <location>
        <position position="66"/>
    </location>
    <ligand>
        <name>[4Fe-4S] cluster</name>
        <dbReference type="ChEBI" id="CHEBI:49883"/>
        <note>4Fe-4S-S-AdoMet</note>
    </ligand>
</feature>
<reference evidence="8 9" key="1">
    <citation type="journal article" date="2009" name="Stand. Genomic Sci.">
        <title>Complete genome sequence of Slackia heliotrinireducens type strain (RHS 1).</title>
        <authorList>
            <person name="Pukall R."/>
            <person name="Lapidus A."/>
            <person name="Nolan M."/>
            <person name="Copeland A."/>
            <person name="Glavina Del Rio T."/>
            <person name="Lucas S."/>
            <person name="Chen F."/>
            <person name="Tice H."/>
            <person name="Cheng J.F."/>
            <person name="Chertkov O."/>
            <person name="Bruce D."/>
            <person name="Goodwin L."/>
            <person name="Kuske C."/>
            <person name="Brettin T."/>
            <person name="Detter J.C."/>
            <person name="Han C."/>
            <person name="Pitluck S."/>
            <person name="Pati A."/>
            <person name="Mavrommatis K."/>
            <person name="Ivanova N."/>
            <person name="Ovchinnikova G."/>
            <person name="Chen A."/>
            <person name="Palaniappan K."/>
            <person name="Schneider S."/>
            <person name="Rohde M."/>
            <person name="Chain P."/>
            <person name="D'haeseleer P."/>
            <person name="Goker M."/>
            <person name="Bristow J."/>
            <person name="Eisen J.A."/>
            <person name="Markowitz V."/>
            <person name="Kyrpides N.C."/>
            <person name="Klenk H.P."/>
            <person name="Hugenholtz P."/>
        </authorList>
    </citation>
    <scope>NUCLEOTIDE SEQUENCE [LARGE SCALE GENOMIC DNA]</scope>
    <source>
        <strain evidence="9">ATCC 29202 / DSM 20476 / NCTC 11029 / RHS 1</strain>
    </source>
</reference>
<dbReference type="AlphaFoldDB" id="C7N6Y5"/>
<evidence type="ECO:0000256" key="4">
    <source>
        <dbReference type="ARBA" id="ARBA00023014"/>
    </source>
</evidence>